<proteinExistence type="predicted"/>
<dbReference type="InterPro" id="IPR043746">
    <property type="entry name" value="DUF5691"/>
</dbReference>
<evidence type="ECO:0000313" key="2">
    <source>
        <dbReference type="EMBL" id="GHG01667.1"/>
    </source>
</evidence>
<evidence type="ECO:0000313" key="3">
    <source>
        <dbReference type="Proteomes" id="UP000632154"/>
    </source>
</evidence>
<comment type="caution">
    <text evidence="2">The sequence shown here is derived from an EMBL/GenBank/DDBJ whole genome shotgun (WGS) entry which is preliminary data.</text>
</comment>
<reference evidence="3" key="1">
    <citation type="journal article" date="2019" name="Int. J. Syst. Evol. Microbiol.">
        <title>The Global Catalogue of Microorganisms (GCM) 10K type strain sequencing project: providing services to taxonomists for standard genome sequencing and annotation.</title>
        <authorList>
            <consortium name="The Broad Institute Genomics Platform"/>
            <consortium name="The Broad Institute Genome Sequencing Center for Infectious Disease"/>
            <person name="Wu L."/>
            <person name="Ma J."/>
        </authorList>
    </citation>
    <scope>NUCLEOTIDE SEQUENCE [LARGE SCALE GENOMIC DNA]</scope>
    <source>
        <strain evidence="3">CGMCC 1.18439</strain>
    </source>
</reference>
<organism evidence="2 3">
    <name type="scientific">Deinococcus piscis</name>
    <dbReference type="NCBI Taxonomy" id="394230"/>
    <lineage>
        <taxon>Bacteria</taxon>
        <taxon>Thermotogati</taxon>
        <taxon>Deinococcota</taxon>
        <taxon>Deinococci</taxon>
        <taxon>Deinococcales</taxon>
        <taxon>Deinococcaceae</taxon>
        <taxon>Deinococcus</taxon>
    </lineage>
</organism>
<accession>A0ABQ3K7S8</accession>
<feature type="region of interest" description="Disordered" evidence="1">
    <location>
        <begin position="309"/>
        <end position="337"/>
    </location>
</feature>
<dbReference type="EMBL" id="BNAL01000012">
    <property type="protein sequence ID" value="GHG01667.1"/>
    <property type="molecule type" value="Genomic_DNA"/>
</dbReference>
<gene>
    <name evidence="2" type="ORF">GCM10017783_12390</name>
</gene>
<feature type="compositionally biased region" description="Basic and acidic residues" evidence="1">
    <location>
        <begin position="320"/>
        <end position="331"/>
    </location>
</feature>
<dbReference type="Proteomes" id="UP000632154">
    <property type="component" value="Unassembled WGS sequence"/>
</dbReference>
<keyword evidence="3" id="KW-1185">Reference proteome</keyword>
<dbReference type="RefSeq" id="WP_189642806.1">
    <property type="nucleotide sequence ID" value="NZ_BNAL01000012.1"/>
</dbReference>
<name>A0ABQ3K7S8_9DEIO</name>
<dbReference type="Pfam" id="PF18944">
    <property type="entry name" value="DUF5691"/>
    <property type="match status" value="1"/>
</dbReference>
<protein>
    <submittedName>
        <fullName evidence="2">Uncharacterized protein</fullName>
    </submittedName>
</protein>
<evidence type="ECO:0000256" key="1">
    <source>
        <dbReference type="SAM" id="MobiDB-lite"/>
    </source>
</evidence>
<sequence length="438" mass="47675">MTLKSLAAAALRGTARSPLPALPPSPLGEALGRIQTASPEATLLARAALSGLHARAGLVLDAATVLPPVQLPPPACPLPPQLWALLPALLGTPLRSAVLDDLELGRWTLSAAQLLSLKNSGVRNLQELWPLLDERGQAVLDGHPLQVEWQKADAQAQWQARLHELQAVRTADPSAGAAQTLELWQAADANGRRDLLDLLEKGLLADDLPLLQHAETDRSAEVQRRVRMLQGHLPGPLQDELLALVPQVVTTKGDQLKFRPFQLPEALGTPNVGAVDDSDLHRLLGALPFSVLLGALDVRGEQLVQAAEKKSRSLGQQLRAQRERERPERSAEAQAPVTAADAAEWLASIQQRGQRDPATFGRLARQLDPTADIAVPQPLPFVMPARPASLSARQLALWEERQPAVHHERQAEAEAAWRSLMEVLRLRREWARALEEVI</sequence>